<dbReference type="EMBL" id="UINC01218612">
    <property type="protein sequence ID" value="SVE45711.1"/>
    <property type="molecule type" value="Genomic_DNA"/>
</dbReference>
<sequence length="55" mass="6241">SSWNTRRRQLGWSWVRPRNGGLVCAFQNGAGVSTCRPKTLPLRRTEEQNAMLPIS</sequence>
<feature type="non-terminal residue" evidence="1">
    <location>
        <position position="55"/>
    </location>
</feature>
<reference evidence="1" key="1">
    <citation type="submission" date="2018-05" db="EMBL/GenBank/DDBJ databases">
        <authorList>
            <person name="Lanie J.A."/>
            <person name="Ng W.-L."/>
            <person name="Kazmierczak K.M."/>
            <person name="Andrzejewski T.M."/>
            <person name="Davidsen T.M."/>
            <person name="Wayne K.J."/>
            <person name="Tettelin H."/>
            <person name="Glass J.I."/>
            <person name="Rusch D."/>
            <person name="Podicherti R."/>
            <person name="Tsui H.-C.T."/>
            <person name="Winkler M.E."/>
        </authorList>
    </citation>
    <scope>NUCLEOTIDE SEQUENCE</scope>
</reference>
<accession>A0A383DMJ0</accession>
<evidence type="ECO:0000313" key="1">
    <source>
        <dbReference type="EMBL" id="SVE45711.1"/>
    </source>
</evidence>
<gene>
    <name evidence="1" type="ORF">METZ01_LOCUS498565</name>
</gene>
<name>A0A383DMJ0_9ZZZZ</name>
<organism evidence="1">
    <name type="scientific">marine metagenome</name>
    <dbReference type="NCBI Taxonomy" id="408172"/>
    <lineage>
        <taxon>unclassified sequences</taxon>
        <taxon>metagenomes</taxon>
        <taxon>ecological metagenomes</taxon>
    </lineage>
</organism>
<protein>
    <submittedName>
        <fullName evidence="1">Uncharacterized protein</fullName>
    </submittedName>
</protein>
<feature type="non-terminal residue" evidence="1">
    <location>
        <position position="1"/>
    </location>
</feature>
<dbReference type="AlphaFoldDB" id="A0A383DMJ0"/>
<proteinExistence type="predicted"/>